<evidence type="ECO:0000313" key="3">
    <source>
        <dbReference type="Proteomes" id="UP000006591"/>
    </source>
</evidence>
<name>A0A0E0IE13_ORYNI</name>
<sequence length="51" mass="4938">MVVVGVGGGCGSGGAATTRDPASGGRPRMDPSPGRPPLRDPAPLPSPSFPP</sequence>
<dbReference type="Proteomes" id="UP000006591">
    <property type="component" value="Chromosome 8"/>
</dbReference>
<accession>A0A0E0IE13</accession>
<proteinExistence type="predicted"/>
<feature type="compositionally biased region" description="Gly residues" evidence="1">
    <location>
        <begin position="1"/>
        <end position="14"/>
    </location>
</feature>
<evidence type="ECO:0000256" key="1">
    <source>
        <dbReference type="SAM" id="MobiDB-lite"/>
    </source>
</evidence>
<feature type="compositionally biased region" description="Pro residues" evidence="1">
    <location>
        <begin position="33"/>
        <end position="51"/>
    </location>
</feature>
<feature type="region of interest" description="Disordered" evidence="1">
    <location>
        <begin position="1"/>
        <end position="51"/>
    </location>
</feature>
<evidence type="ECO:0000313" key="2">
    <source>
        <dbReference type="EnsemblPlants" id="ONIVA08G21920.1"/>
    </source>
</evidence>
<protein>
    <submittedName>
        <fullName evidence="2">Uncharacterized protein</fullName>
    </submittedName>
</protein>
<reference evidence="2" key="1">
    <citation type="submission" date="2015-04" db="UniProtKB">
        <authorList>
            <consortium name="EnsemblPlants"/>
        </authorList>
    </citation>
    <scope>IDENTIFICATION</scope>
    <source>
        <strain evidence="2">SL10</strain>
    </source>
</reference>
<dbReference type="Gramene" id="ONIVA08G21920.1">
    <property type="protein sequence ID" value="ONIVA08G21920.1"/>
    <property type="gene ID" value="ONIVA08G21920"/>
</dbReference>
<dbReference type="EnsemblPlants" id="ONIVA08G21920.1">
    <property type="protein sequence ID" value="ONIVA08G21920.1"/>
    <property type="gene ID" value="ONIVA08G21920"/>
</dbReference>
<reference evidence="2" key="2">
    <citation type="submission" date="2018-04" db="EMBL/GenBank/DDBJ databases">
        <title>OnivRS2 (Oryza nivara Reference Sequence Version 2).</title>
        <authorList>
            <person name="Zhang J."/>
            <person name="Kudrna D."/>
            <person name="Lee S."/>
            <person name="Talag J."/>
            <person name="Rajasekar S."/>
            <person name="Welchert J."/>
            <person name="Hsing Y.-I."/>
            <person name="Wing R.A."/>
        </authorList>
    </citation>
    <scope>NUCLEOTIDE SEQUENCE [LARGE SCALE GENOMIC DNA]</scope>
    <source>
        <strain evidence="2">SL10</strain>
    </source>
</reference>
<keyword evidence="3" id="KW-1185">Reference proteome</keyword>
<dbReference type="HOGENOM" id="CLU_3109751_0_0_1"/>
<dbReference type="AlphaFoldDB" id="A0A0E0IE13"/>
<organism evidence="2">
    <name type="scientific">Oryza nivara</name>
    <name type="common">Indian wild rice</name>
    <name type="synonym">Oryza sativa f. spontanea</name>
    <dbReference type="NCBI Taxonomy" id="4536"/>
    <lineage>
        <taxon>Eukaryota</taxon>
        <taxon>Viridiplantae</taxon>
        <taxon>Streptophyta</taxon>
        <taxon>Embryophyta</taxon>
        <taxon>Tracheophyta</taxon>
        <taxon>Spermatophyta</taxon>
        <taxon>Magnoliopsida</taxon>
        <taxon>Liliopsida</taxon>
        <taxon>Poales</taxon>
        <taxon>Poaceae</taxon>
        <taxon>BOP clade</taxon>
        <taxon>Oryzoideae</taxon>
        <taxon>Oryzeae</taxon>
        <taxon>Oryzinae</taxon>
        <taxon>Oryza</taxon>
    </lineage>
</organism>